<keyword evidence="1 2" id="KW-0413">Isomerase</keyword>
<gene>
    <name evidence="4" type="ORF">JWS13_14840</name>
</gene>
<proteinExistence type="inferred from homology"/>
<reference evidence="4 5" key="1">
    <citation type="journal article" date="2021" name="Microbiol. Resour. Announc.">
        <title>Complete Genome Sequences of Two Rhodococcus sp. Strains with Large and Linear Chromosomes, Isolated from Apple Rhizosphere.</title>
        <authorList>
            <person name="Benning S."/>
            <person name="Brugnone N."/>
            <person name="Siani R."/>
            <person name="Kublik S."/>
            <person name="Schloter M."/>
            <person name="Rad V."/>
        </authorList>
    </citation>
    <scope>NUCLEOTIDE SEQUENCE [LARGE SCALE GENOMIC DNA]</scope>
    <source>
        <strain evidence="4 5">R79</strain>
    </source>
</reference>
<dbReference type="InterPro" id="IPR036237">
    <property type="entry name" value="Xyl_isomerase-like_sf"/>
</dbReference>
<organism evidence="4 5">
    <name type="scientific">Rhodococcus pseudokoreensis</name>
    <dbReference type="NCBI Taxonomy" id="2811421"/>
    <lineage>
        <taxon>Bacteria</taxon>
        <taxon>Bacillati</taxon>
        <taxon>Actinomycetota</taxon>
        <taxon>Actinomycetes</taxon>
        <taxon>Mycobacteriales</taxon>
        <taxon>Nocardiaceae</taxon>
        <taxon>Rhodococcus</taxon>
    </lineage>
</organism>
<dbReference type="RefSeq" id="WP_206006297.1">
    <property type="nucleotide sequence ID" value="NZ_CP070619.1"/>
</dbReference>
<evidence type="ECO:0000259" key="3">
    <source>
        <dbReference type="Pfam" id="PF01261"/>
    </source>
</evidence>
<dbReference type="PANTHER" id="PTHR43489:SF6">
    <property type="entry name" value="HYDROXYPYRUVATE ISOMERASE-RELATED"/>
    <property type="match status" value="1"/>
</dbReference>
<evidence type="ECO:0000313" key="4">
    <source>
        <dbReference type="EMBL" id="QSE89811.1"/>
    </source>
</evidence>
<evidence type="ECO:0000256" key="2">
    <source>
        <dbReference type="PIRNR" id="PIRNR006241"/>
    </source>
</evidence>
<keyword evidence="5" id="KW-1185">Reference proteome</keyword>
<dbReference type="PANTHER" id="PTHR43489">
    <property type="entry name" value="ISOMERASE"/>
    <property type="match status" value="1"/>
</dbReference>
<dbReference type="SUPFAM" id="SSF51658">
    <property type="entry name" value="Xylose isomerase-like"/>
    <property type="match status" value="1"/>
</dbReference>
<dbReference type="Gene3D" id="3.20.20.150">
    <property type="entry name" value="Divalent-metal-dependent TIM barrel enzymes"/>
    <property type="match status" value="1"/>
</dbReference>
<protein>
    <submittedName>
        <fullName evidence="4">TIM barrel protein</fullName>
    </submittedName>
</protein>
<reference evidence="4 5" key="2">
    <citation type="journal article" date="2022" name="Arch. Microbiol.">
        <title>Rhodococcus pseudokoreensis sp. nov. isolated from the rhizosphere of young M26 apple rootstocks.</title>
        <authorList>
            <person name="Kampfer P."/>
            <person name="Glaeser S.P."/>
            <person name="Blom J."/>
            <person name="Wolf J."/>
            <person name="Benning S."/>
            <person name="Schloter M."/>
            <person name="Neumann-Schaal M."/>
        </authorList>
    </citation>
    <scope>NUCLEOTIDE SEQUENCE [LARGE SCALE GENOMIC DNA]</scope>
    <source>
        <strain evidence="4 5">R79</strain>
    </source>
</reference>
<dbReference type="InterPro" id="IPR013022">
    <property type="entry name" value="Xyl_isomerase-like_TIM-brl"/>
</dbReference>
<sequence length="273" mass="29071">MQYRRHQLSANVSILFTEYDYLDRFAAARAAGFDAVETWWPFATPTPPRRSLNEFLAAVDSAGVRLTGLNFWAGDMAAGQRGMAVHADRHDELRANIALVADIAATTGCRHFNLLYGQLASEQSPGAAAEVAAEAFREAVAALRPLGGTILLEPLAHDLNGAYPIRTIGDALSFLDDYVDAAGTALLFDTFHLGHNGEDIVAAADTHAARIGHVQIADDPGRGAPGTGELPIDACLDALARAGYTGRVGVEYKPSTPTTSASLTWLRRTNTPA</sequence>
<dbReference type="EMBL" id="CP070619">
    <property type="protein sequence ID" value="QSE89811.1"/>
    <property type="molecule type" value="Genomic_DNA"/>
</dbReference>
<name>A0A974ZTI3_9NOCA</name>
<feature type="domain" description="Xylose isomerase-like TIM barrel" evidence="3">
    <location>
        <begin position="25"/>
        <end position="268"/>
    </location>
</feature>
<accession>A0A974ZTI3</accession>
<evidence type="ECO:0000256" key="1">
    <source>
        <dbReference type="ARBA" id="ARBA00023235"/>
    </source>
</evidence>
<dbReference type="InterPro" id="IPR050417">
    <property type="entry name" value="Sugar_Epim/Isomerase"/>
</dbReference>
<dbReference type="PIRSF" id="PIRSF006241">
    <property type="entry name" value="HyI"/>
    <property type="match status" value="1"/>
</dbReference>
<dbReference type="Proteomes" id="UP000662986">
    <property type="component" value="Chromosome"/>
</dbReference>
<evidence type="ECO:0000313" key="5">
    <source>
        <dbReference type="Proteomes" id="UP000662986"/>
    </source>
</evidence>
<dbReference type="Pfam" id="PF01261">
    <property type="entry name" value="AP_endonuc_2"/>
    <property type="match status" value="1"/>
</dbReference>
<dbReference type="InterPro" id="IPR026040">
    <property type="entry name" value="HyI-like"/>
</dbReference>
<comment type="similarity">
    <text evidence="2">Belongs to the hyi family.</text>
</comment>